<dbReference type="RefSeq" id="WP_190943819.1">
    <property type="nucleotide sequence ID" value="NZ_JACJSI010000087.1"/>
</dbReference>
<dbReference type="Proteomes" id="UP000623440">
    <property type="component" value="Unassembled WGS sequence"/>
</dbReference>
<comment type="caution">
    <text evidence="1">The sequence shown here is derived from an EMBL/GenBank/DDBJ whole genome shotgun (WGS) entry which is preliminary data.</text>
</comment>
<protein>
    <submittedName>
        <fullName evidence="1">Uncharacterized protein</fullName>
    </submittedName>
</protein>
<evidence type="ECO:0000313" key="1">
    <source>
        <dbReference type="EMBL" id="MBD2533234.1"/>
    </source>
</evidence>
<sequence>MNTTKKGVNNNICEKMTQIQEDLEVLFNNVLEQLGSNIQAEKQAEYTQALPSTKQVIEKFKIRYCPYIYQEK</sequence>
<reference evidence="1 2" key="1">
    <citation type="journal article" date="2020" name="ISME J.">
        <title>Comparative genomics reveals insights into cyanobacterial evolution and habitat adaptation.</title>
        <authorList>
            <person name="Chen M.Y."/>
            <person name="Teng W.K."/>
            <person name="Zhao L."/>
            <person name="Hu C.X."/>
            <person name="Zhou Y.K."/>
            <person name="Han B.P."/>
            <person name="Song L.R."/>
            <person name="Shu W.S."/>
        </authorList>
    </citation>
    <scope>NUCLEOTIDE SEQUENCE [LARGE SCALE GENOMIC DNA]</scope>
    <source>
        <strain evidence="1 2">FACHB-838</strain>
    </source>
</reference>
<evidence type="ECO:0000313" key="2">
    <source>
        <dbReference type="Proteomes" id="UP000623440"/>
    </source>
</evidence>
<dbReference type="EMBL" id="JACJSI010000087">
    <property type="protein sequence ID" value="MBD2533234.1"/>
    <property type="molecule type" value="Genomic_DNA"/>
</dbReference>
<organism evidence="1 2">
    <name type="scientific">Nostoc flagelliforme FACHB-838</name>
    <dbReference type="NCBI Taxonomy" id="2692904"/>
    <lineage>
        <taxon>Bacteria</taxon>
        <taxon>Bacillati</taxon>
        <taxon>Cyanobacteriota</taxon>
        <taxon>Cyanophyceae</taxon>
        <taxon>Nostocales</taxon>
        <taxon>Nostocaceae</taxon>
        <taxon>Nostoc</taxon>
    </lineage>
</organism>
<name>A0ABR8DXV8_9NOSO</name>
<keyword evidence="2" id="KW-1185">Reference proteome</keyword>
<accession>A0ABR8DXV8</accession>
<proteinExistence type="predicted"/>
<gene>
    <name evidence="1" type="ORF">H6G97_28145</name>
</gene>